<accession>A0A418M2J2</accession>
<protein>
    <submittedName>
        <fullName evidence="1">Uncharacterized protein</fullName>
    </submittedName>
</protein>
<reference evidence="1 2" key="1">
    <citation type="submission" date="2018-08" db="EMBL/GenBank/DDBJ databases">
        <title>Fibrisoma montanum sp. nov., isolated from Danxia mountain soil.</title>
        <authorList>
            <person name="Huang Y."/>
        </authorList>
    </citation>
    <scope>NUCLEOTIDE SEQUENCE [LARGE SCALE GENOMIC DNA]</scope>
    <source>
        <strain evidence="1 2">HYT19</strain>
    </source>
</reference>
<dbReference type="RefSeq" id="WP_119670179.1">
    <property type="nucleotide sequence ID" value="NZ_QXED01000007.1"/>
</dbReference>
<dbReference type="Proteomes" id="UP000283523">
    <property type="component" value="Unassembled WGS sequence"/>
</dbReference>
<dbReference type="AlphaFoldDB" id="A0A418M2J2"/>
<proteinExistence type="predicted"/>
<dbReference type="EMBL" id="QXED01000007">
    <property type="protein sequence ID" value="RIV19894.1"/>
    <property type="molecule type" value="Genomic_DNA"/>
</dbReference>
<evidence type="ECO:0000313" key="2">
    <source>
        <dbReference type="Proteomes" id="UP000283523"/>
    </source>
</evidence>
<comment type="caution">
    <text evidence="1">The sequence shown here is derived from an EMBL/GenBank/DDBJ whole genome shotgun (WGS) entry which is preliminary data.</text>
</comment>
<organism evidence="1 2">
    <name type="scientific">Fibrisoma montanum</name>
    <dbReference type="NCBI Taxonomy" id="2305895"/>
    <lineage>
        <taxon>Bacteria</taxon>
        <taxon>Pseudomonadati</taxon>
        <taxon>Bacteroidota</taxon>
        <taxon>Cytophagia</taxon>
        <taxon>Cytophagales</taxon>
        <taxon>Spirosomataceae</taxon>
        <taxon>Fibrisoma</taxon>
    </lineage>
</organism>
<sequence length="159" mass="17572">MKSTFFLCLFLTGVICKGQNLQIIRPDDRVFTTVALNDYVVINTFSKRNAVGQLITVKTDSILVSTRKGIERIALGEIKGMKKTSKFGLSMRRLSPYASVVPILFLPGANSSKYEGRTWGGRFISRAAIIIPVGVGLGLLMNGKPLKKVKRGYTFRVVE</sequence>
<gene>
    <name evidence="1" type="ORF">DYU11_23530</name>
</gene>
<dbReference type="OrthoDB" id="9912804at2"/>
<keyword evidence="2" id="KW-1185">Reference proteome</keyword>
<evidence type="ECO:0000313" key="1">
    <source>
        <dbReference type="EMBL" id="RIV19894.1"/>
    </source>
</evidence>
<name>A0A418M2J2_9BACT</name>